<sequence>MEEFSGLKLKGTSCSISGTNLCRTHAMRRALSPLDGYDDKLGAGVSRVRVLVPLMTRRTEESMHAKYAEAQTSSRLCGVEVRRGSCQLGRSWCKIPRSVANSPRAAL</sequence>
<comment type="caution">
    <text evidence="1">The sequence shown here is derived from an EMBL/GenBank/DDBJ whole genome shotgun (WGS) entry which is preliminary data.</text>
</comment>
<accession>A0A8X6S4S9</accession>
<name>A0A8X6S4S9_TRICX</name>
<dbReference type="EMBL" id="BMAU01021232">
    <property type="protein sequence ID" value="GFY02001.1"/>
    <property type="molecule type" value="Genomic_DNA"/>
</dbReference>
<gene>
    <name evidence="1" type="ORF">TNCV_5098621</name>
</gene>
<proteinExistence type="predicted"/>
<dbReference type="AlphaFoldDB" id="A0A8X6S4S9"/>
<reference evidence="1" key="1">
    <citation type="submission" date="2020-08" db="EMBL/GenBank/DDBJ databases">
        <title>Multicomponent nature underlies the extraordinary mechanical properties of spider dragline silk.</title>
        <authorList>
            <person name="Kono N."/>
            <person name="Nakamura H."/>
            <person name="Mori M."/>
            <person name="Yoshida Y."/>
            <person name="Ohtoshi R."/>
            <person name="Malay A.D."/>
            <person name="Moran D.A.P."/>
            <person name="Tomita M."/>
            <person name="Numata K."/>
            <person name="Arakawa K."/>
        </authorList>
    </citation>
    <scope>NUCLEOTIDE SEQUENCE</scope>
</reference>
<evidence type="ECO:0000313" key="2">
    <source>
        <dbReference type="Proteomes" id="UP000887159"/>
    </source>
</evidence>
<evidence type="ECO:0000313" key="1">
    <source>
        <dbReference type="EMBL" id="GFY02001.1"/>
    </source>
</evidence>
<dbReference type="Proteomes" id="UP000887159">
    <property type="component" value="Unassembled WGS sequence"/>
</dbReference>
<protein>
    <submittedName>
        <fullName evidence="1">Uncharacterized protein</fullName>
    </submittedName>
</protein>
<keyword evidence="2" id="KW-1185">Reference proteome</keyword>
<organism evidence="1 2">
    <name type="scientific">Trichonephila clavipes</name>
    <name type="common">Golden silk orbweaver</name>
    <name type="synonym">Nephila clavipes</name>
    <dbReference type="NCBI Taxonomy" id="2585209"/>
    <lineage>
        <taxon>Eukaryota</taxon>
        <taxon>Metazoa</taxon>
        <taxon>Ecdysozoa</taxon>
        <taxon>Arthropoda</taxon>
        <taxon>Chelicerata</taxon>
        <taxon>Arachnida</taxon>
        <taxon>Araneae</taxon>
        <taxon>Araneomorphae</taxon>
        <taxon>Entelegynae</taxon>
        <taxon>Araneoidea</taxon>
        <taxon>Nephilidae</taxon>
        <taxon>Trichonephila</taxon>
    </lineage>
</organism>